<feature type="region of interest" description="Disordered" evidence="8">
    <location>
        <begin position="715"/>
        <end position="734"/>
    </location>
</feature>
<proteinExistence type="inferred from homology"/>
<gene>
    <name evidence="11" type="ORF">HID58_012792</name>
</gene>
<feature type="domain" description="ACB" evidence="9">
    <location>
        <begin position="564"/>
        <end position="654"/>
    </location>
</feature>
<keyword evidence="5" id="KW-0934">Plastid</keyword>
<dbReference type="EMBL" id="JAGKQM010000003">
    <property type="protein sequence ID" value="KAH0935675.1"/>
    <property type="molecule type" value="Genomic_DNA"/>
</dbReference>
<feature type="non-terminal residue" evidence="11">
    <location>
        <position position="1"/>
    </location>
</feature>
<evidence type="ECO:0000256" key="1">
    <source>
        <dbReference type="ARBA" id="ARBA00004229"/>
    </source>
</evidence>
<dbReference type="InterPro" id="IPR035984">
    <property type="entry name" value="Acyl-CoA-binding_sf"/>
</dbReference>
<sequence>GRTGRAFLFSHAMNIVLGAKEDRNLLTGLTPWLTYLVLTATNRWVGSTREPTRPRKSTRKASSFSKKLRLSRRRIGINTMLLPDVIKKKKMSDEEASSKKKESLGWMKGWSSVFGEILFQRITASHLLNPLPLPPLNDVTCVVTGSTSDIGRETARQLAEAGAHVVMAVRNTKAAQELIHQWQNEWSGKGLPLNIEAMELDLISLDSVARFADAWNARLGPLHVLINNAGIFAMGEEQKSSEDGYEQHMQVNHLAPALLSVLLLPSLIRGSPSRIINVNSVMHSVGFVDPDDMNVVSGRRKYSSVIGYSSSKLAQIMFSSILFKKLPLETGVSVICLSPGVVLTNVARDLPRILQALYAVIPYFIFSPQEGCRSSLFSATDPQIPEYWETLKSDDWPTLELVGLPLDAVEKLMEGKISNADMDLSNNSRPKKTTKRSTCSPYRSKVLLLNFLIYCTLGTESPRHITCDLLRKRTRMGVRMNKMGDLAQLAQSVILGLIVSYLLAKLISIVVTFKEDNLFLARHSEPESEVDSGRVESSTVGGEAEQGSSRGEDDDWEGVESTELDEAFSAATLFVTTAAADRLSRKVPGDVQKQLYGLYKIATEGPCTAPQPSALKLTARAKWQAWRKLGVMPTEEAMEKYIEIVTQLYPTWLHGGLKAGSRNDAGSSSGGTMGTVFSSLVYEEESQNELKTDAIDAFAREGEVDREAIAEFLVKQKANTASKDDEGNSTPRSL</sequence>
<dbReference type="InterPro" id="IPR036291">
    <property type="entry name" value="NAD(P)-bd_dom_sf"/>
</dbReference>
<keyword evidence="6" id="KW-0560">Oxidoreductase</keyword>
<feature type="region of interest" description="Disordered" evidence="8">
    <location>
        <begin position="530"/>
        <end position="559"/>
    </location>
</feature>
<dbReference type="SUPFAM" id="SSF51735">
    <property type="entry name" value="NAD(P)-binding Rossmann-fold domains"/>
    <property type="match status" value="1"/>
</dbReference>
<keyword evidence="4" id="KW-0150">Chloroplast</keyword>
<dbReference type="InterPro" id="IPR014352">
    <property type="entry name" value="FERM/acyl-CoA-bd_prot_sf"/>
</dbReference>
<dbReference type="PROSITE" id="PS51228">
    <property type="entry name" value="ACB_2"/>
    <property type="match status" value="1"/>
</dbReference>
<evidence type="ECO:0000256" key="8">
    <source>
        <dbReference type="SAM" id="MobiDB-lite"/>
    </source>
</evidence>
<keyword evidence="12" id="KW-1185">Reference proteome</keyword>
<dbReference type="PANTHER" id="PTHR24320:SF235">
    <property type="entry name" value="3-OXOACYL-[ACYL-CARRIER-PROTEIN] REDUCTASE"/>
    <property type="match status" value="1"/>
</dbReference>
<evidence type="ECO:0000256" key="7">
    <source>
        <dbReference type="ARBA" id="ARBA00023121"/>
    </source>
</evidence>
<dbReference type="Pfam" id="PF00887">
    <property type="entry name" value="ACBP"/>
    <property type="match status" value="1"/>
</dbReference>
<dbReference type="InterPro" id="IPR002347">
    <property type="entry name" value="SDR_fam"/>
</dbReference>
<name>A0ABQ8E224_BRANA</name>
<dbReference type="InterPro" id="IPR000582">
    <property type="entry name" value="Acyl-CoA-binding_protein"/>
</dbReference>
<dbReference type="InterPro" id="IPR034751">
    <property type="entry name" value="Yippee"/>
</dbReference>
<dbReference type="SUPFAM" id="SSF47027">
    <property type="entry name" value="Acyl-CoA binding protein"/>
    <property type="match status" value="1"/>
</dbReference>
<evidence type="ECO:0000259" key="9">
    <source>
        <dbReference type="PROSITE" id="PS51228"/>
    </source>
</evidence>
<comment type="caution">
    <text evidence="11">The sequence shown here is derived from an EMBL/GenBank/DDBJ whole genome shotgun (WGS) entry which is preliminary data.</text>
</comment>
<reference evidence="11 12" key="1">
    <citation type="submission" date="2021-05" db="EMBL/GenBank/DDBJ databases">
        <title>Genome Assembly of Synthetic Allotetraploid Brassica napus Reveals Homoeologous Exchanges between Subgenomes.</title>
        <authorList>
            <person name="Davis J.T."/>
        </authorList>
    </citation>
    <scope>NUCLEOTIDE SEQUENCE [LARGE SCALE GENOMIC DNA]</scope>
    <source>
        <strain evidence="12">cv. Da-Ae</strain>
        <tissue evidence="11">Seedling</tissue>
    </source>
</reference>
<organism evidence="11 12">
    <name type="scientific">Brassica napus</name>
    <name type="common">Rape</name>
    <dbReference type="NCBI Taxonomy" id="3708"/>
    <lineage>
        <taxon>Eukaryota</taxon>
        <taxon>Viridiplantae</taxon>
        <taxon>Streptophyta</taxon>
        <taxon>Embryophyta</taxon>
        <taxon>Tracheophyta</taxon>
        <taxon>Spermatophyta</taxon>
        <taxon>Magnoliopsida</taxon>
        <taxon>eudicotyledons</taxon>
        <taxon>Gunneridae</taxon>
        <taxon>Pentapetalae</taxon>
        <taxon>rosids</taxon>
        <taxon>malvids</taxon>
        <taxon>Brassicales</taxon>
        <taxon>Brassicaceae</taxon>
        <taxon>Brassiceae</taxon>
        <taxon>Brassica</taxon>
    </lineage>
</organism>
<dbReference type="PRINTS" id="PR00080">
    <property type="entry name" value="SDRFAMILY"/>
</dbReference>
<dbReference type="PANTHER" id="PTHR24320">
    <property type="entry name" value="RETINOL DEHYDROGENASE"/>
    <property type="match status" value="1"/>
</dbReference>
<dbReference type="Proteomes" id="UP000824890">
    <property type="component" value="Unassembled WGS sequence"/>
</dbReference>
<evidence type="ECO:0000313" key="11">
    <source>
        <dbReference type="EMBL" id="KAH0935675.1"/>
    </source>
</evidence>
<evidence type="ECO:0000256" key="3">
    <source>
        <dbReference type="ARBA" id="ARBA00006484"/>
    </source>
</evidence>
<evidence type="ECO:0000313" key="12">
    <source>
        <dbReference type="Proteomes" id="UP000824890"/>
    </source>
</evidence>
<comment type="similarity">
    <text evidence="3">Belongs to the short-chain dehydrogenases/reductases (SDR) family.</text>
</comment>
<evidence type="ECO:0000256" key="2">
    <source>
        <dbReference type="ARBA" id="ARBA00005567"/>
    </source>
</evidence>
<dbReference type="Gene3D" id="3.40.50.720">
    <property type="entry name" value="NAD(P)-binding Rossmann-like Domain"/>
    <property type="match status" value="1"/>
</dbReference>
<evidence type="ECO:0000259" key="10">
    <source>
        <dbReference type="PROSITE" id="PS51792"/>
    </source>
</evidence>
<dbReference type="PRINTS" id="PR00081">
    <property type="entry name" value="GDHRDH"/>
</dbReference>
<evidence type="ECO:0008006" key="13">
    <source>
        <dbReference type="Google" id="ProtNLM"/>
    </source>
</evidence>
<evidence type="ECO:0000256" key="6">
    <source>
        <dbReference type="ARBA" id="ARBA00023002"/>
    </source>
</evidence>
<feature type="domain" description="Yippee" evidence="10">
    <location>
        <begin position="1"/>
        <end position="84"/>
    </location>
</feature>
<protein>
    <recommendedName>
        <fullName evidence="13">ACB domain-containing protein</fullName>
    </recommendedName>
</protein>
<accession>A0ABQ8E224</accession>
<dbReference type="Gene3D" id="1.20.80.10">
    <property type="match status" value="1"/>
</dbReference>
<keyword evidence="7" id="KW-0446">Lipid-binding</keyword>
<feature type="region of interest" description="Disordered" evidence="8">
    <location>
        <begin position="47"/>
        <end position="67"/>
    </location>
</feature>
<comment type="similarity">
    <text evidence="2">Belongs to the ACBP family.</text>
</comment>
<evidence type="ECO:0000256" key="5">
    <source>
        <dbReference type="ARBA" id="ARBA00022640"/>
    </source>
</evidence>
<comment type="subcellular location">
    <subcellularLocation>
        <location evidence="1">Plastid</location>
        <location evidence="1">Chloroplast</location>
    </subcellularLocation>
</comment>
<evidence type="ECO:0000256" key="4">
    <source>
        <dbReference type="ARBA" id="ARBA00022528"/>
    </source>
</evidence>
<dbReference type="PROSITE" id="PS51792">
    <property type="entry name" value="YIPPEE"/>
    <property type="match status" value="1"/>
</dbReference>
<dbReference type="Pfam" id="PF00106">
    <property type="entry name" value="adh_short"/>
    <property type="match status" value="1"/>
</dbReference>